<dbReference type="PANTHER" id="PTHR42756:SF1">
    <property type="entry name" value="TRANSCRIPTIONAL REPRESSOR OF EMRAB OPERON"/>
    <property type="match status" value="1"/>
</dbReference>
<dbReference type="SMART" id="SM00347">
    <property type="entry name" value="HTH_MARR"/>
    <property type="match status" value="1"/>
</dbReference>
<dbReference type="GO" id="GO:0003700">
    <property type="term" value="F:DNA-binding transcription factor activity"/>
    <property type="evidence" value="ECO:0007669"/>
    <property type="project" value="InterPro"/>
</dbReference>
<dbReference type="PANTHER" id="PTHR42756">
    <property type="entry name" value="TRANSCRIPTIONAL REGULATOR, MARR"/>
    <property type="match status" value="1"/>
</dbReference>
<proteinExistence type="predicted"/>
<dbReference type="AlphaFoldDB" id="A0A4R6ZTL2"/>
<dbReference type="InterPro" id="IPR000835">
    <property type="entry name" value="HTH_MarR-typ"/>
</dbReference>
<dbReference type="OrthoDB" id="2366010at2"/>
<keyword evidence="1" id="KW-0805">Transcription regulation</keyword>
<dbReference type="InterPro" id="IPR023187">
    <property type="entry name" value="Tscrpt_reg_MarR-type_CS"/>
</dbReference>
<dbReference type="STRING" id="1265846.PROCOU_15899"/>
<dbReference type="EMBL" id="SNZK01000001">
    <property type="protein sequence ID" value="TDR55584.1"/>
    <property type="molecule type" value="Genomic_DNA"/>
</dbReference>
<dbReference type="PROSITE" id="PS50995">
    <property type="entry name" value="HTH_MARR_2"/>
    <property type="match status" value="1"/>
</dbReference>
<keyword evidence="6" id="KW-1185">Reference proteome</keyword>
<organism evidence="5 6">
    <name type="scientific">Listeria rocourtiae</name>
    <dbReference type="NCBI Taxonomy" id="647910"/>
    <lineage>
        <taxon>Bacteria</taxon>
        <taxon>Bacillati</taxon>
        <taxon>Bacillota</taxon>
        <taxon>Bacilli</taxon>
        <taxon>Bacillales</taxon>
        <taxon>Listeriaceae</taxon>
        <taxon>Listeria</taxon>
    </lineage>
</organism>
<keyword evidence="3" id="KW-0804">Transcription</keyword>
<evidence type="ECO:0000313" key="5">
    <source>
        <dbReference type="EMBL" id="TDR55584.1"/>
    </source>
</evidence>
<feature type="domain" description="HTH marR-type" evidence="4">
    <location>
        <begin position="8"/>
        <end position="137"/>
    </location>
</feature>
<gene>
    <name evidence="5" type="ORF">DFP96_101521</name>
</gene>
<dbReference type="Pfam" id="PF01047">
    <property type="entry name" value="MarR"/>
    <property type="match status" value="1"/>
</dbReference>
<evidence type="ECO:0000256" key="3">
    <source>
        <dbReference type="ARBA" id="ARBA00023163"/>
    </source>
</evidence>
<dbReference type="Proteomes" id="UP000295558">
    <property type="component" value="Unassembled WGS sequence"/>
</dbReference>
<evidence type="ECO:0000256" key="1">
    <source>
        <dbReference type="ARBA" id="ARBA00023015"/>
    </source>
</evidence>
<dbReference type="RefSeq" id="WP_051994431.1">
    <property type="nucleotide sequence ID" value="NZ_SNZK01000001.1"/>
</dbReference>
<reference evidence="5 6" key="1">
    <citation type="submission" date="2019-03" db="EMBL/GenBank/DDBJ databases">
        <title>Genomic Encyclopedia of Type Strains, Phase III (KMG-III): the genomes of soil and plant-associated and newly described type strains.</title>
        <authorList>
            <person name="Whitman W."/>
        </authorList>
    </citation>
    <scope>NUCLEOTIDE SEQUENCE [LARGE SCALE GENOMIC DNA]</scope>
    <source>
        <strain evidence="5 6">CECT 7972</strain>
    </source>
</reference>
<dbReference type="GO" id="GO:0003677">
    <property type="term" value="F:DNA binding"/>
    <property type="evidence" value="ECO:0007669"/>
    <property type="project" value="UniProtKB-KW"/>
</dbReference>
<dbReference type="PRINTS" id="PR00598">
    <property type="entry name" value="HTHMARR"/>
</dbReference>
<name>A0A4R6ZTL2_9LIST</name>
<dbReference type="PROSITE" id="PS01117">
    <property type="entry name" value="HTH_MARR_1"/>
    <property type="match status" value="1"/>
</dbReference>
<evidence type="ECO:0000256" key="2">
    <source>
        <dbReference type="ARBA" id="ARBA00023125"/>
    </source>
</evidence>
<dbReference type="InterPro" id="IPR036390">
    <property type="entry name" value="WH_DNA-bd_sf"/>
</dbReference>
<evidence type="ECO:0000259" key="4">
    <source>
        <dbReference type="PROSITE" id="PS50995"/>
    </source>
</evidence>
<dbReference type="InterPro" id="IPR036388">
    <property type="entry name" value="WH-like_DNA-bd_sf"/>
</dbReference>
<dbReference type="Gene3D" id="1.10.10.10">
    <property type="entry name" value="Winged helix-like DNA-binding domain superfamily/Winged helix DNA-binding domain"/>
    <property type="match status" value="1"/>
</dbReference>
<keyword evidence="2" id="KW-0238">DNA-binding</keyword>
<comment type="caution">
    <text evidence="5">The sequence shown here is derived from an EMBL/GenBank/DDBJ whole genome shotgun (WGS) entry which is preliminary data.</text>
</comment>
<accession>A0A4R6ZTL2</accession>
<sequence>MDDGCSERALLLAKMHQLCKNMNQTFEAKLQMSATKLELLYQVSCGHEQNQQALQHSLNLDAAAITRHLRKLEEDGLLIREKRAPDRRATFIRLTELGETRLTQLMAQKKAFQKQLLDGLTEQELLNFADILERMLMNSTRSF</sequence>
<protein>
    <submittedName>
        <fullName evidence="5">MarR family transcriptional regulator</fullName>
    </submittedName>
</protein>
<evidence type="ECO:0000313" key="6">
    <source>
        <dbReference type="Proteomes" id="UP000295558"/>
    </source>
</evidence>
<dbReference type="SUPFAM" id="SSF46785">
    <property type="entry name" value="Winged helix' DNA-binding domain"/>
    <property type="match status" value="1"/>
</dbReference>